<keyword evidence="3" id="KW-0862">Zinc</keyword>
<protein>
    <recommendedName>
        <fullName evidence="6">PHD-type domain-containing protein</fullName>
    </recommendedName>
</protein>
<evidence type="ECO:0000313" key="5">
    <source>
        <dbReference type="Proteomes" id="UP000828390"/>
    </source>
</evidence>
<keyword evidence="5" id="KW-1185">Reference proteome</keyword>
<evidence type="ECO:0008006" key="6">
    <source>
        <dbReference type="Google" id="ProtNLM"/>
    </source>
</evidence>
<proteinExistence type="predicted"/>
<dbReference type="PROSITE" id="PS01359">
    <property type="entry name" value="ZF_PHD_1"/>
    <property type="match status" value="1"/>
</dbReference>
<dbReference type="GO" id="GO:0008270">
    <property type="term" value="F:zinc ion binding"/>
    <property type="evidence" value="ECO:0007669"/>
    <property type="project" value="UniProtKB-KW"/>
</dbReference>
<keyword evidence="2" id="KW-0863">Zinc-finger</keyword>
<dbReference type="InterPro" id="IPR011011">
    <property type="entry name" value="Znf_FYVE_PHD"/>
</dbReference>
<dbReference type="SUPFAM" id="SSF57903">
    <property type="entry name" value="FYVE/PHD zinc finger"/>
    <property type="match status" value="1"/>
</dbReference>
<dbReference type="EMBL" id="JAIWYP010000011">
    <property type="protein sequence ID" value="KAH3740019.1"/>
    <property type="molecule type" value="Genomic_DNA"/>
</dbReference>
<gene>
    <name evidence="4" type="ORF">DPMN_046714</name>
</gene>
<evidence type="ECO:0000256" key="3">
    <source>
        <dbReference type="ARBA" id="ARBA00022833"/>
    </source>
</evidence>
<dbReference type="AlphaFoldDB" id="A0A9D4I0T3"/>
<keyword evidence="1" id="KW-0479">Metal-binding</keyword>
<dbReference type="InterPro" id="IPR019786">
    <property type="entry name" value="Zinc_finger_PHD-type_CS"/>
</dbReference>
<evidence type="ECO:0000256" key="2">
    <source>
        <dbReference type="ARBA" id="ARBA00022771"/>
    </source>
</evidence>
<dbReference type="Gene3D" id="2.30.30.1150">
    <property type="match status" value="1"/>
</dbReference>
<evidence type="ECO:0000313" key="4">
    <source>
        <dbReference type="EMBL" id="KAH3740019.1"/>
    </source>
</evidence>
<evidence type="ECO:0000256" key="1">
    <source>
        <dbReference type="ARBA" id="ARBA00022723"/>
    </source>
</evidence>
<reference evidence="4" key="2">
    <citation type="submission" date="2020-11" db="EMBL/GenBank/DDBJ databases">
        <authorList>
            <person name="McCartney M.A."/>
            <person name="Auch B."/>
            <person name="Kono T."/>
            <person name="Mallez S."/>
            <person name="Becker A."/>
            <person name="Gohl D.M."/>
            <person name="Silverstein K.A.T."/>
            <person name="Koren S."/>
            <person name="Bechman K.B."/>
            <person name="Herman A."/>
            <person name="Abrahante J.E."/>
            <person name="Garbe J."/>
        </authorList>
    </citation>
    <scope>NUCLEOTIDE SEQUENCE</scope>
    <source>
        <strain evidence="4">Duluth1</strain>
        <tissue evidence="4">Whole animal</tissue>
    </source>
</reference>
<comment type="caution">
    <text evidence="4">The sequence shown here is derived from an EMBL/GenBank/DDBJ whole genome shotgun (WGS) entry which is preliminary data.</text>
</comment>
<organism evidence="4 5">
    <name type="scientific">Dreissena polymorpha</name>
    <name type="common">Zebra mussel</name>
    <name type="synonym">Mytilus polymorpha</name>
    <dbReference type="NCBI Taxonomy" id="45954"/>
    <lineage>
        <taxon>Eukaryota</taxon>
        <taxon>Metazoa</taxon>
        <taxon>Spiralia</taxon>
        <taxon>Lophotrochozoa</taxon>
        <taxon>Mollusca</taxon>
        <taxon>Bivalvia</taxon>
        <taxon>Autobranchia</taxon>
        <taxon>Heteroconchia</taxon>
        <taxon>Euheterodonta</taxon>
        <taxon>Imparidentia</taxon>
        <taxon>Neoheterodontei</taxon>
        <taxon>Myida</taxon>
        <taxon>Dreissenoidea</taxon>
        <taxon>Dreissenidae</taxon>
        <taxon>Dreissena</taxon>
    </lineage>
</organism>
<reference evidence="4" key="1">
    <citation type="journal article" date="2019" name="bioRxiv">
        <title>The Genome of the Zebra Mussel, Dreissena polymorpha: A Resource for Invasive Species Research.</title>
        <authorList>
            <person name="McCartney M.A."/>
            <person name="Auch B."/>
            <person name="Kono T."/>
            <person name="Mallez S."/>
            <person name="Zhang Y."/>
            <person name="Obille A."/>
            <person name="Becker A."/>
            <person name="Abrahante J.E."/>
            <person name="Garbe J."/>
            <person name="Badalamenti J.P."/>
            <person name="Herman A."/>
            <person name="Mangelson H."/>
            <person name="Liachko I."/>
            <person name="Sullivan S."/>
            <person name="Sone E.D."/>
            <person name="Koren S."/>
            <person name="Silverstein K.A.T."/>
            <person name="Beckman K.B."/>
            <person name="Gohl D.M."/>
        </authorList>
    </citation>
    <scope>NUCLEOTIDE SEQUENCE</scope>
    <source>
        <strain evidence="4">Duluth1</strain>
        <tissue evidence="4">Whole animal</tissue>
    </source>
</reference>
<name>A0A9D4I0T3_DREPO</name>
<accession>A0A9D4I0T3</accession>
<sequence>MLTWFVDESISTECVSGDRLVRETDITVTADTVHLAASEQNLDIVKCHFEQASWDHVTTIIEKAKTRHWTCKVCVEALETRCVCCDLCLSWLHYHCAALSAVPKKKFWFCVDCAIF</sequence>
<dbReference type="Proteomes" id="UP000828390">
    <property type="component" value="Unassembled WGS sequence"/>
</dbReference>